<dbReference type="Proteomes" id="UP000553632">
    <property type="component" value="Unassembled WGS sequence"/>
</dbReference>
<gene>
    <name evidence="1" type="ORF">FOZ63_007008</name>
</gene>
<dbReference type="PANTHER" id="PTHR43224">
    <property type="entry name" value="AMIDINOTRANSFERASE"/>
    <property type="match status" value="1"/>
</dbReference>
<dbReference type="AlphaFoldDB" id="A0A7J6NP54"/>
<name>A0A7J6NP54_PEROL</name>
<evidence type="ECO:0000313" key="2">
    <source>
        <dbReference type="Proteomes" id="UP000553632"/>
    </source>
</evidence>
<sequence>MPCQQSPPAVIMVRPAVFYSNPETAADNAFQSAVGMDQEDLLLKAQEEFDNFVSILRDTVKLSLDSLLSRLDVESTTVEPSQVEVTVLQDVAQPPKPDAIFPNNWFTTHADGTFVIYPMLAPTRRLERRLLNRLLAQLQFLGYNVKRSVDFTRLEETGSFLEGTGALVFDCPNRVVYVALSQRATSEGLAQWGSRFPDYEVVSFSALDARDVPIYHTNVMLTVGTDFALVCLDSVKDEEDKARLQTKLMDTGKEIIPLSLSQVDNFAGNAFELRGCDGVHRLVLSETAFSSLTEPQLAILGKYVEVVPVPLRTIEISGGSARCMLAANFLPLA</sequence>
<dbReference type="Pfam" id="PF19420">
    <property type="entry name" value="DDAH_eukar"/>
    <property type="match status" value="1"/>
</dbReference>
<proteinExistence type="predicted"/>
<dbReference type="SUPFAM" id="SSF55909">
    <property type="entry name" value="Pentein"/>
    <property type="match status" value="1"/>
</dbReference>
<evidence type="ECO:0000313" key="1">
    <source>
        <dbReference type="EMBL" id="KAF4685654.1"/>
    </source>
</evidence>
<dbReference type="Gene3D" id="3.75.10.10">
    <property type="entry name" value="L-arginine/glycine Amidinotransferase, Chain A"/>
    <property type="match status" value="1"/>
</dbReference>
<dbReference type="InterPro" id="IPR014541">
    <property type="entry name" value="Amdntrnsf_FN0238"/>
</dbReference>
<dbReference type="PANTHER" id="PTHR43224:SF1">
    <property type="entry name" value="AMIDINOTRANSFERASE"/>
    <property type="match status" value="1"/>
</dbReference>
<protein>
    <recommendedName>
        <fullName evidence="3">Amidinotransferase</fullName>
    </recommendedName>
</protein>
<dbReference type="EMBL" id="JABANO010040326">
    <property type="protein sequence ID" value="KAF4685654.1"/>
    <property type="molecule type" value="Genomic_DNA"/>
</dbReference>
<evidence type="ECO:0008006" key="3">
    <source>
        <dbReference type="Google" id="ProtNLM"/>
    </source>
</evidence>
<organism evidence="1 2">
    <name type="scientific">Perkinsus olseni</name>
    <name type="common">Perkinsus atlanticus</name>
    <dbReference type="NCBI Taxonomy" id="32597"/>
    <lineage>
        <taxon>Eukaryota</taxon>
        <taxon>Sar</taxon>
        <taxon>Alveolata</taxon>
        <taxon>Perkinsozoa</taxon>
        <taxon>Perkinsea</taxon>
        <taxon>Perkinsida</taxon>
        <taxon>Perkinsidae</taxon>
        <taxon>Perkinsus</taxon>
    </lineage>
</organism>
<reference evidence="1 2" key="1">
    <citation type="submission" date="2020-04" db="EMBL/GenBank/DDBJ databases">
        <title>Perkinsus olseni comparative genomics.</title>
        <authorList>
            <person name="Bogema D.R."/>
        </authorList>
    </citation>
    <scope>NUCLEOTIDE SEQUENCE [LARGE SCALE GENOMIC DNA]</scope>
    <source>
        <strain evidence="1 2">ATCC PRA-207</strain>
    </source>
</reference>
<dbReference type="OMA" id="RCMMAEV"/>
<keyword evidence="2" id="KW-1185">Reference proteome</keyword>
<comment type="caution">
    <text evidence="1">The sequence shown here is derived from an EMBL/GenBank/DDBJ whole genome shotgun (WGS) entry which is preliminary data.</text>
</comment>
<accession>A0A7J6NP54</accession>
<dbReference type="PIRSF" id="PIRSF028188">
    <property type="entry name" value="Amdntrnsf_FN0238"/>
    <property type="match status" value="1"/>
</dbReference>